<dbReference type="PANTHER" id="PTHR44809:SF1">
    <property type="entry name" value="PROTEIN O-MANNOSYL-TRANSFERASE TMTC1"/>
    <property type="match status" value="1"/>
</dbReference>
<dbReference type="Pfam" id="PF01075">
    <property type="entry name" value="Glyco_transf_9"/>
    <property type="match status" value="1"/>
</dbReference>
<dbReference type="EMBL" id="QFYP01000001">
    <property type="protein sequence ID" value="RAK58580.1"/>
    <property type="molecule type" value="Genomic_DNA"/>
</dbReference>
<dbReference type="Gene3D" id="1.25.40.10">
    <property type="entry name" value="Tetratricopeptide repeat domain"/>
    <property type="match status" value="1"/>
</dbReference>
<dbReference type="PANTHER" id="PTHR44809">
    <property type="match status" value="1"/>
</dbReference>
<evidence type="ECO:0000313" key="3">
    <source>
        <dbReference type="Proteomes" id="UP000249842"/>
    </source>
</evidence>
<dbReference type="InterPro" id="IPR052943">
    <property type="entry name" value="TMTC_O-mannosyl-trnsfr"/>
</dbReference>
<gene>
    <name evidence="2" type="ORF">DJ021_01595</name>
</gene>
<evidence type="ECO:0000256" key="1">
    <source>
        <dbReference type="PROSITE-ProRule" id="PRU00339"/>
    </source>
</evidence>
<dbReference type="SMART" id="SM00028">
    <property type="entry name" value="TPR"/>
    <property type="match status" value="1"/>
</dbReference>
<dbReference type="InterPro" id="IPR019734">
    <property type="entry name" value="TPR_rpt"/>
</dbReference>
<name>A0A328AUA3_9CAUL</name>
<dbReference type="Pfam" id="PF13432">
    <property type="entry name" value="TPR_16"/>
    <property type="match status" value="1"/>
</dbReference>
<dbReference type="Gene3D" id="3.40.50.2000">
    <property type="entry name" value="Glycogen Phosphorylase B"/>
    <property type="match status" value="1"/>
</dbReference>
<comment type="caution">
    <text evidence="2">The sequence shown here is derived from an EMBL/GenBank/DDBJ whole genome shotgun (WGS) entry which is preliminary data.</text>
</comment>
<dbReference type="PROSITE" id="PS50293">
    <property type="entry name" value="TPR_REGION"/>
    <property type="match status" value="1"/>
</dbReference>
<feature type="repeat" description="TPR" evidence="1">
    <location>
        <begin position="52"/>
        <end position="85"/>
    </location>
</feature>
<proteinExistence type="predicted"/>
<keyword evidence="1" id="KW-0802">TPR repeat</keyword>
<evidence type="ECO:0000313" key="2">
    <source>
        <dbReference type="EMBL" id="RAK58580.1"/>
    </source>
</evidence>
<organism evidence="2 3">
    <name type="scientific">Phenylobacterium hankyongense</name>
    <dbReference type="NCBI Taxonomy" id="1813876"/>
    <lineage>
        <taxon>Bacteria</taxon>
        <taxon>Pseudomonadati</taxon>
        <taxon>Pseudomonadota</taxon>
        <taxon>Alphaproteobacteria</taxon>
        <taxon>Caulobacterales</taxon>
        <taxon>Caulobacteraceae</taxon>
        <taxon>Phenylobacterium</taxon>
    </lineage>
</organism>
<dbReference type="AlphaFoldDB" id="A0A328AUA3"/>
<accession>A0A328AUA3</accession>
<dbReference type="SUPFAM" id="SSF53756">
    <property type="entry name" value="UDP-Glycosyltransferase/glycogen phosphorylase"/>
    <property type="match status" value="1"/>
</dbReference>
<dbReference type="InterPro" id="IPR002201">
    <property type="entry name" value="Glyco_trans_9"/>
</dbReference>
<dbReference type="SUPFAM" id="SSF48452">
    <property type="entry name" value="TPR-like"/>
    <property type="match status" value="1"/>
</dbReference>
<dbReference type="GO" id="GO:0016757">
    <property type="term" value="F:glycosyltransferase activity"/>
    <property type="evidence" value="ECO:0007669"/>
    <property type="project" value="InterPro"/>
</dbReference>
<dbReference type="OrthoDB" id="6193797at2"/>
<dbReference type="Proteomes" id="UP000249842">
    <property type="component" value="Unassembled WGS sequence"/>
</dbReference>
<protein>
    <submittedName>
        <fullName evidence="2">Uncharacterized protein</fullName>
    </submittedName>
</protein>
<sequence>MPGFSVSDSAAPVRKSLTPGEVFNLAYAAVEDGRVEEGERLYRLVLQMARIPAAILNLGLVLDRQGRIEEAEALFRSALAEDPDDHLIRRQLAFLLLREGRFAEGWPLYEARMRPGDGRRPSLGYREWTGEPVRSLLVMPEQGMGDQIQFARYLPLLKARGVEVTVLCHRLLVRLFQPLGVRAIAAQGSVEIPRHEAWTLIASIPWRLGTTVETIPPAPYLPGKAGGTGIGFVGRGNPTHINDRNRSLPAEVAAEIAGWPGVVSLLPEDTGAPDMEATARIIDGLDLVISVDTAVAHLAGAMGKPCWLLLPFTPDWRWMSGRADSPWYPSLRLFRQPAPGDWASVVADIRRALAERGT</sequence>
<keyword evidence="3" id="KW-1185">Reference proteome</keyword>
<dbReference type="InterPro" id="IPR011990">
    <property type="entry name" value="TPR-like_helical_dom_sf"/>
</dbReference>
<reference evidence="3" key="1">
    <citation type="submission" date="2018-05" db="EMBL/GenBank/DDBJ databases">
        <authorList>
            <person name="Li X."/>
        </authorList>
    </citation>
    <scope>NUCLEOTIDE SEQUENCE [LARGE SCALE GENOMIC DNA]</scope>
    <source>
        <strain evidence="3">HKS-05</strain>
    </source>
</reference>
<dbReference type="PROSITE" id="PS50005">
    <property type="entry name" value="TPR"/>
    <property type="match status" value="1"/>
</dbReference>